<reference evidence="1 2" key="1">
    <citation type="submission" date="2015-03" db="EMBL/GenBank/DDBJ databases">
        <authorList>
            <consortium name="Pathogen Informatics"/>
            <person name="Murphy D."/>
        </authorList>
    </citation>
    <scope>NUCLEOTIDE SEQUENCE [LARGE SCALE GENOMIC DNA]</scope>
    <source>
        <strain evidence="1 2">IP27818</strain>
    </source>
</reference>
<dbReference type="AlphaFoldDB" id="A0A9P1PZ96"/>
<name>A0A9P1PZ96_YEREN</name>
<protein>
    <submittedName>
        <fullName evidence="1">Uncharacterized protein</fullName>
    </submittedName>
</protein>
<comment type="caution">
    <text evidence="1">The sequence shown here is derived from an EMBL/GenBank/DDBJ whole genome shotgun (WGS) entry which is preliminary data.</text>
</comment>
<evidence type="ECO:0000313" key="2">
    <source>
        <dbReference type="Proteomes" id="UP000041356"/>
    </source>
</evidence>
<proteinExistence type="predicted"/>
<dbReference type="EMBL" id="CPZF01000018">
    <property type="protein sequence ID" value="CNG57960.1"/>
    <property type="molecule type" value="Genomic_DNA"/>
</dbReference>
<evidence type="ECO:0000313" key="1">
    <source>
        <dbReference type="EMBL" id="CNG57960.1"/>
    </source>
</evidence>
<dbReference type="Proteomes" id="UP000041356">
    <property type="component" value="Unassembled WGS sequence"/>
</dbReference>
<accession>A0A9P1PZ96</accession>
<organism evidence="1 2">
    <name type="scientific">Yersinia enterocolitica</name>
    <dbReference type="NCBI Taxonomy" id="630"/>
    <lineage>
        <taxon>Bacteria</taxon>
        <taxon>Pseudomonadati</taxon>
        <taxon>Pseudomonadota</taxon>
        <taxon>Gammaproteobacteria</taxon>
        <taxon>Enterobacterales</taxon>
        <taxon>Yersiniaceae</taxon>
        <taxon>Yersinia</taxon>
    </lineage>
</organism>
<gene>
    <name evidence="1" type="ORF">ERS137939_04377</name>
</gene>
<sequence>MAITLKKPQILTGNSFMHSYLQTSKLDYLQLFSSNLQFNQNFILVLLNKYILIHWISSVDNGENPGTKMPSLAAVIPRRSENNANTSHRKRRAPFVLTLVTTPTNQSVHIGNHSAKPHPLQSAAVPAQRAGITSLYKWML</sequence>